<evidence type="ECO:0000313" key="1">
    <source>
        <dbReference type="EMBL" id="QBK92236.1"/>
    </source>
</evidence>
<accession>A0A481Z9F2</accession>
<proteinExistence type="predicted"/>
<name>A0A481Z9F2_9VIRU</name>
<gene>
    <name evidence="1" type="ORF">LCPAC304_05830</name>
</gene>
<organism evidence="1">
    <name type="scientific">Pithovirus LCPAC304</name>
    <dbReference type="NCBI Taxonomy" id="2506594"/>
    <lineage>
        <taxon>Viruses</taxon>
        <taxon>Pithoviruses</taxon>
    </lineage>
</organism>
<dbReference type="EMBL" id="MK500569">
    <property type="protein sequence ID" value="QBK92236.1"/>
    <property type="molecule type" value="Genomic_DNA"/>
</dbReference>
<dbReference type="Gene3D" id="3.90.1290.10">
    <property type="entry name" value="Plakin repeat"/>
    <property type="match status" value="1"/>
</dbReference>
<reference evidence="1" key="1">
    <citation type="journal article" date="2019" name="MBio">
        <title>Virus Genomes from Deep Sea Sediments Expand the Ocean Megavirome and Support Independent Origins of Viral Gigantism.</title>
        <authorList>
            <person name="Backstrom D."/>
            <person name="Yutin N."/>
            <person name="Jorgensen S.L."/>
            <person name="Dharamshi J."/>
            <person name="Homa F."/>
            <person name="Zaremba-Niedwiedzka K."/>
            <person name="Spang A."/>
            <person name="Wolf Y.I."/>
            <person name="Koonin E.V."/>
            <person name="Ettema T.J."/>
        </authorList>
    </citation>
    <scope>NUCLEOTIDE SEQUENCE</scope>
</reference>
<sequence>MKITMYRIVTYHIFLLDSAKKILPKKVKKVNLFKTYLLTKIPIEKMEELQQFLKNDLLKGFEGLSTFEPFIKQASYLIYEKMHKSIEDSLVDENIECPIDDVSASVFPPEFYDHEKMVDNLYPISKKKREVTVKPEYIIKEKKTEKIKNPKTGRMIYKDGELFKGLVEQGWMDADGKVLKEHVVKRIKNPKTGKPLTIGCMRFDEMVKEGWVDAKGGILQVVHPTTKKPLSVKDSAFETFVEQNHFHADGTVKSK</sequence>
<dbReference type="InterPro" id="IPR035915">
    <property type="entry name" value="Plakin_repeat_sf"/>
</dbReference>
<protein>
    <submittedName>
        <fullName evidence="1">Uncharacterized protein</fullName>
    </submittedName>
</protein>